<dbReference type="EMBL" id="JBIGHX010000009">
    <property type="protein sequence ID" value="MFG6464179.1"/>
    <property type="molecule type" value="Genomic_DNA"/>
</dbReference>
<protein>
    <submittedName>
        <fullName evidence="7">ABC transporter permease</fullName>
    </submittedName>
</protein>
<feature type="transmembrane region" description="Helical" evidence="5">
    <location>
        <begin position="123"/>
        <end position="146"/>
    </location>
</feature>
<keyword evidence="2 5" id="KW-0812">Transmembrane</keyword>
<keyword evidence="3 5" id="KW-1133">Transmembrane helix</keyword>
<comment type="caution">
    <text evidence="7">The sequence shown here is derived from an EMBL/GenBank/DDBJ whole genome shotgun (WGS) entry which is preliminary data.</text>
</comment>
<keyword evidence="8" id="KW-1185">Reference proteome</keyword>
<proteinExistence type="predicted"/>
<dbReference type="InterPro" id="IPR013525">
    <property type="entry name" value="ABC2_TM"/>
</dbReference>
<feature type="transmembrane region" description="Helical" evidence="5">
    <location>
        <begin position="153"/>
        <end position="173"/>
    </location>
</feature>
<evidence type="ECO:0000259" key="6">
    <source>
        <dbReference type="Pfam" id="PF12698"/>
    </source>
</evidence>
<feature type="domain" description="ABC-2 type transporter transmembrane" evidence="6">
    <location>
        <begin position="42"/>
        <end position="173"/>
    </location>
</feature>
<feature type="transmembrane region" description="Helical" evidence="5">
    <location>
        <begin position="41"/>
        <end position="64"/>
    </location>
</feature>
<feature type="transmembrane region" description="Helical" evidence="5">
    <location>
        <begin position="91"/>
        <end position="117"/>
    </location>
</feature>
<sequence>MTPLTRQLIAKELHTYRWLLAGGTAAGLAGLLMAATGEVGFNIGFIVWLTAVIALGVMLALFGVSSERKDRSLLFMLSLPLSPADYVRAKLLGLLTCFLLPWGVLSAAALGLVAALPGIADGLLPYAVLLCAFLLLNFSVVLCGALHIASEAAMGGLIILTNMSVSLFMMGVGRIPGLGEHMLKPEPVWGAPFWWLLAAELAATLLALTLPLLFAARRRDIL</sequence>
<organism evidence="7 8">
    <name type="scientific">Pelomonas lactea</name>
    <dbReference type="NCBI Taxonomy" id="3299030"/>
    <lineage>
        <taxon>Bacteria</taxon>
        <taxon>Pseudomonadati</taxon>
        <taxon>Pseudomonadota</taxon>
        <taxon>Betaproteobacteria</taxon>
        <taxon>Burkholderiales</taxon>
        <taxon>Sphaerotilaceae</taxon>
        <taxon>Roseateles</taxon>
    </lineage>
</organism>
<evidence type="ECO:0000256" key="5">
    <source>
        <dbReference type="SAM" id="Phobius"/>
    </source>
</evidence>
<gene>
    <name evidence="7" type="ORF">ACG04Q_21605</name>
</gene>
<evidence type="ECO:0000313" key="8">
    <source>
        <dbReference type="Proteomes" id="UP001606302"/>
    </source>
</evidence>
<evidence type="ECO:0000256" key="1">
    <source>
        <dbReference type="ARBA" id="ARBA00004141"/>
    </source>
</evidence>
<dbReference type="Pfam" id="PF12698">
    <property type="entry name" value="ABC2_membrane_3"/>
    <property type="match status" value="1"/>
</dbReference>
<comment type="subcellular location">
    <subcellularLocation>
        <location evidence="1">Membrane</location>
        <topology evidence="1">Multi-pass membrane protein</topology>
    </subcellularLocation>
</comment>
<keyword evidence="4 5" id="KW-0472">Membrane</keyword>
<reference evidence="7 8" key="1">
    <citation type="submission" date="2024-08" db="EMBL/GenBank/DDBJ databases">
        <authorList>
            <person name="Lu H."/>
        </authorList>
    </citation>
    <scope>NUCLEOTIDE SEQUENCE [LARGE SCALE GENOMIC DNA]</scope>
    <source>
        <strain evidence="7 8">DXS20W</strain>
    </source>
</reference>
<feature type="transmembrane region" description="Helical" evidence="5">
    <location>
        <begin position="193"/>
        <end position="216"/>
    </location>
</feature>
<evidence type="ECO:0000256" key="2">
    <source>
        <dbReference type="ARBA" id="ARBA00022692"/>
    </source>
</evidence>
<dbReference type="RefSeq" id="WP_394513502.1">
    <property type="nucleotide sequence ID" value="NZ_JBIGHX010000009.1"/>
</dbReference>
<accession>A0ABW7GQC4</accession>
<name>A0ABW7GQC4_9BURK</name>
<evidence type="ECO:0000313" key="7">
    <source>
        <dbReference type="EMBL" id="MFG6464179.1"/>
    </source>
</evidence>
<evidence type="ECO:0000256" key="4">
    <source>
        <dbReference type="ARBA" id="ARBA00023136"/>
    </source>
</evidence>
<feature type="transmembrane region" description="Helical" evidence="5">
    <location>
        <begin position="16"/>
        <end position="35"/>
    </location>
</feature>
<evidence type="ECO:0000256" key="3">
    <source>
        <dbReference type="ARBA" id="ARBA00022989"/>
    </source>
</evidence>
<dbReference type="Proteomes" id="UP001606302">
    <property type="component" value="Unassembled WGS sequence"/>
</dbReference>